<evidence type="ECO:0000313" key="2">
    <source>
        <dbReference type="EMBL" id="ADN50737.1"/>
    </source>
</evidence>
<dbReference type="Proteomes" id="UP000006681">
    <property type="component" value="Chromosome"/>
</dbReference>
<dbReference type="GO" id="GO:0051782">
    <property type="term" value="P:negative regulation of cell division"/>
    <property type="evidence" value="ECO:0007669"/>
    <property type="project" value="TreeGrafter"/>
</dbReference>
<dbReference type="RefSeq" id="WP_013336462.1">
    <property type="nucleotide sequence ID" value="NC_014537.1"/>
</dbReference>
<dbReference type="GeneID" id="9752283"/>
<dbReference type="InterPro" id="IPR027417">
    <property type="entry name" value="P-loop_NTPase"/>
</dbReference>
<dbReference type="GO" id="GO:0005829">
    <property type="term" value="C:cytosol"/>
    <property type="evidence" value="ECO:0007669"/>
    <property type="project" value="TreeGrafter"/>
</dbReference>
<evidence type="ECO:0000313" key="3">
    <source>
        <dbReference type="Proteomes" id="UP000006681"/>
    </source>
</evidence>
<dbReference type="GO" id="GO:0009898">
    <property type="term" value="C:cytoplasmic side of plasma membrane"/>
    <property type="evidence" value="ECO:0007669"/>
    <property type="project" value="TreeGrafter"/>
</dbReference>
<dbReference type="eggNOG" id="arCOG00599">
    <property type="taxonomic scope" value="Archaea"/>
</dbReference>
<dbReference type="Gene3D" id="3.40.50.300">
    <property type="entry name" value="P-loop containing nucleotide triphosphate hydrolases"/>
    <property type="match status" value="1"/>
</dbReference>
<dbReference type="InterPro" id="IPR025669">
    <property type="entry name" value="AAA_dom"/>
</dbReference>
<dbReference type="GO" id="GO:0016887">
    <property type="term" value="F:ATP hydrolysis activity"/>
    <property type="evidence" value="ECO:0007669"/>
    <property type="project" value="TreeGrafter"/>
</dbReference>
<dbReference type="OrthoDB" id="36110at2157"/>
<organism evidence="2 3">
    <name type="scientific">Vulcanisaeta distributa (strain DSM 14429 / JCM 11212 / NBRC 100878 / IC-017)</name>
    <dbReference type="NCBI Taxonomy" id="572478"/>
    <lineage>
        <taxon>Archaea</taxon>
        <taxon>Thermoproteota</taxon>
        <taxon>Thermoprotei</taxon>
        <taxon>Thermoproteales</taxon>
        <taxon>Thermoproteaceae</taxon>
        <taxon>Vulcanisaeta</taxon>
    </lineage>
</organism>
<sequence>MFTIAFISASGGAGKTTLAVNTAASLAIDGRKVLFIDFDPSAMATRVLLGRTFDECNLKTLMKKLTDYKKGYLKSMPTVNECLHQHVIPGNNAAFYVLPGGNLDEISSDIKNVPDWGLLLRSLIDKLMEEVGYDFDVIILDSPNWVYQFFEMTFPLAPLYVAITRPGLQEINKFVDFLRRIMNMLYNQKIFIPRNKNYESLISYVVNQYRSNMRTQEIMKAWHEVNEIMSREFPNVRPLVTNDMPDKYYGDEDTEFVGFRYLDEISLDSYVESGPLYVRKRTSKSAKPIKQFEAYYKLLKQFVSEMTPVEVDH</sequence>
<evidence type="ECO:0000259" key="1">
    <source>
        <dbReference type="Pfam" id="PF13614"/>
    </source>
</evidence>
<protein>
    <recommendedName>
        <fullName evidence="1">AAA domain-containing protein</fullName>
    </recommendedName>
</protein>
<keyword evidence="3" id="KW-1185">Reference proteome</keyword>
<proteinExistence type="predicted"/>
<name>E1QS20_VULDI</name>
<gene>
    <name evidence="2" type="ordered locus">Vdis_1351</name>
</gene>
<reference evidence="3" key="2">
    <citation type="journal article" date="2010" name="Stand. Genomic Sci.">
        <title>Complete genome sequence of Vulcanisaeta distributa type strain (IC-017T).</title>
        <authorList>
            <person name="Mavromatis K."/>
            <person name="Sikorski J."/>
            <person name="Pabst E."/>
            <person name="Teshima H."/>
            <person name="Lapidus A."/>
            <person name="Lucas S."/>
            <person name="Nolan M."/>
            <person name="Glavina Del Rio T."/>
            <person name="Cheng J."/>
            <person name="Bruce D."/>
            <person name="Goodwin L."/>
            <person name="Pitluck S."/>
            <person name="Liolios K."/>
            <person name="Ivanova N."/>
            <person name="Mikhailova N."/>
            <person name="Pati A."/>
            <person name="Chen A."/>
            <person name="Palaniappan K."/>
            <person name="Land M."/>
            <person name="Hauser L."/>
            <person name="Chang Y."/>
            <person name="Jeffries C."/>
            <person name="Rohde M."/>
            <person name="Spring S."/>
            <person name="Goker M."/>
            <person name="Wirth R."/>
            <person name="Woyke T."/>
            <person name="Bristow J."/>
            <person name="Eisen J."/>
            <person name="Markowitz V."/>
            <person name="Hugenholtz P."/>
            <person name="Klenk H."/>
            <person name="Kyrpides N."/>
        </authorList>
    </citation>
    <scope>NUCLEOTIDE SEQUENCE [LARGE SCALE GENOMIC DNA]</scope>
    <source>
        <strain evidence="3">DSM 14429 / JCM 11212 / NBRC 100878 / IC-017</strain>
    </source>
</reference>
<feature type="domain" description="AAA" evidence="1">
    <location>
        <begin position="3"/>
        <end position="144"/>
    </location>
</feature>
<dbReference type="PANTHER" id="PTHR43384">
    <property type="entry name" value="SEPTUM SITE-DETERMINING PROTEIN MIND HOMOLOG, CHLOROPLASTIC-RELATED"/>
    <property type="match status" value="1"/>
</dbReference>
<dbReference type="InterPro" id="IPR050625">
    <property type="entry name" value="ParA/MinD_ATPase"/>
</dbReference>
<dbReference type="KEGG" id="vdi:Vdis_1351"/>
<dbReference type="GO" id="GO:0005524">
    <property type="term" value="F:ATP binding"/>
    <property type="evidence" value="ECO:0007669"/>
    <property type="project" value="TreeGrafter"/>
</dbReference>
<dbReference type="STRING" id="572478.Vdis_1351"/>
<dbReference type="HOGENOM" id="CLU_079547_0_0_2"/>
<dbReference type="AlphaFoldDB" id="E1QS20"/>
<accession>E1QS20</accession>
<dbReference type="PANTHER" id="PTHR43384:SF10">
    <property type="entry name" value="ATPASE INVOLVED IN CHROMOSOME PARTITIONING, PARA_MIND FAMILY"/>
    <property type="match status" value="1"/>
</dbReference>
<dbReference type="Pfam" id="PF13614">
    <property type="entry name" value="AAA_31"/>
    <property type="match status" value="1"/>
</dbReference>
<dbReference type="EMBL" id="CP002100">
    <property type="protein sequence ID" value="ADN50737.1"/>
    <property type="molecule type" value="Genomic_DNA"/>
</dbReference>
<dbReference type="SUPFAM" id="SSF52540">
    <property type="entry name" value="P-loop containing nucleoside triphosphate hydrolases"/>
    <property type="match status" value="1"/>
</dbReference>
<reference evidence="2 3" key="1">
    <citation type="journal article" date="2010" name="Stand. Genomic Sci.">
        <title>Complete genome sequence of Vulcanisaeta distributa type strain (IC-017).</title>
        <authorList>
            <person name="Mavromatis K."/>
            <person name="Sikorski J."/>
            <person name="Pabst E."/>
            <person name="Teshima H."/>
            <person name="Lapidus A."/>
            <person name="Lucas S."/>
            <person name="Nolan M."/>
            <person name="Glavina Del Rio T."/>
            <person name="Cheng J.F."/>
            <person name="Bruce D."/>
            <person name="Goodwin L."/>
            <person name="Pitluck S."/>
            <person name="Liolios K."/>
            <person name="Ivanova N."/>
            <person name="Mikhailova N."/>
            <person name="Pati A."/>
            <person name="Chen A."/>
            <person name="Palaniappan K."/>
            <person name="Land M."/>
            <person name="Hauser L."/>
            <person name="Chang Y.J."/>
            <person name="Jeffries C.D."/>
            <person name="Rohde M."/>
            <person name="Spring S."/>
            <person name="Goker M."/>
            <person name="Wirth R."/>
            <person name="Woyke T."/>
            <person name="Bristow J."/>
            <person name="Eisen J.A."/>
            <person name="Markowitz V."/>
            <person name="Hugenholtz P."/>
            <person name="Klenk H.P."/>
            <person name="Kyrpides N.C."/>
        </authorList>
    </citation>
    <scope>NUCLEOTIDE SEQUENCE [LARGE SCALE GENOMIC DNA]</scope>
    <source>
        <strain evidence="3">DSM 14429 / JCM 11212 / NBRC 100878 / IC-017</strain>
    </source>
</reference>